<dbReference type="GO" id="GO:0016787">
    <property type="term" value="F:hydrolase activity"/>
    <property type="evidence" value="ECO:0007669"/>
    <property type="project" value="UniProtKB-KW"/>
</dbReference>
<dbReference type="PROSITE" id="PS51192">
    <property type="entry name" value="HELICASE_ATP_BIND_1"/>
    <property type="match status" value="1"/>
</dbReference>
<dbReference type="Gene3D" id="3.40.50.300">
    <property type="entry name" value="P-loop containing nucleotide triphosphate hydrolases"/>
    <property type="match status" value="2"/>
</dbReference>
<evidence type="ECO:0000313" key="8">
    <source>
        <dbReference type="Proteomes" id="UP000183410"/>
    </source>
</evidence>
<dbReference type="SMART" id="SM00847">
    <property type="entry name" value="HA2"/>
    <property type="match status" value="1"/>
</dbReference>
<dbReference type="NCBIfam" id="TIGR01970">
    <property type="entry name" value="DEAH_box_HrpB"/>
    <property type="match status" value="1"/>
</dbReference>
<sequence length="842" mass="91447">MNQLPIDAVLPELLGALAAGSGAVLVAEPGAGKTTRVPLALLDAAWLDGRKIIMLEPRRLAARSAATYMAEMLGEQVGDTVGYRVRLDTKVSARTRIEVVTEGVLTRMLQEDPAVLDVGVIVFDEFHERHLHGDLGLALSLQSQALLRSDLRLLVMSATLAAGTVAELLGGVPIIESAGRVFPVQTIYRSAKVEGRIEPSVASTILQALAADEGNMLVFLPGVGEIRRVASLLAREERMKGVKVAELYGTMPLEAQDQAIKPSAAGKRKVVLATAIAESSLTVEGVRIVIDAGLMRVSRFSPRTGMTRLETVAVSVASADQRRGRAGRLAPGVCYRLWTEQEHLYLQPFSQPEMLEADLAPLALELAVWGIQQPEELGWLDPPPIGAYQQALQLLELLQAVDSLGRPTESGRRMARLGLHPRLGYMLLRAQQYGAGERACELAALLSERDLLPQQRSADLQLRLEALHRGGGGGADVDRGAVQRIRSQAQQWSRLLHSAAGEAAPAAHGAAAAGAGQQAAAMSCGALLALAYPDRIAQRRSDGRYLLANGRGAALPEAQPLSRAAYLVAAELDDAGTESRIRLAAELTEGELASAAREQIRRERVVEWDASAQAVRARERVRLGALLLQEKPLVKPDAELVAAALAQGVQQEGLSLLPMSKQAAQLLARMRLMRHYDSSWPDVSDEGLLSTPALAEWLLPHIQGMKSKSDLQRLGMQQLLEGMLTWTQRQELDKQVPTHIAVPSGSRIPVDYNDPEAPFIAVRLQELFGMKDTPLLAGGKLPLTLHLLSPSQRPVQVTRDLGSFWSHTYFEVKKDLKGRYPKHYWPDDPYAAQPTNRVKPRK</sequence>
<dbReference type="CDD" id="cd17990">
    <property type="entry name" value="DEXHc_HrpB"/>
    <property type="match status" value="1"/>
</dbReference>
<evidence type="ECO:0000256" key="3">
    <source>
        <dbReference type="ARBA" id="ARBA00022806"/>
    </source>
</evidence>
<keyword evidence="3 7" id="KW-0347">Helicase</keyword>
<dbReference type="InterPro" id="IPR010225">
    <property type="entry name" value="HrpB"/>
</dbReference>
<evidence type="ECO:0000256" key="1">
    <source>
        <dbReference type="ARBA" id="ARBA00022741"/>
    </source>
</evidence>
<dbReference type="InterPro" id="IPR049614">
    <property type="entry name" value="HrpB_DEXH"/>
</dbReference>
<dbReference type="Gene3D" id="1.20.120.1080">
    <property type="match status" value="1"/>
</dbReference>
<evidence type="ECO:0000259" key="6">
    <source>
        <dbReference type="PROSITE" id="PS51194"/>
    </source>
</evidence>
<evidence type="ECO:0000256" key="2">
    <source>
        <dbReference type="ARBA" id="ARBA00022801"/>
    </source>
</evidence>
<dbReference type="GO" id="GO:0003676">
    <property type="term" value="F:nucleic acid binding"/>
    <property type="evidence" value="ECO:0007669"/>
    <property type="project" value="InterPro"/>
</dbReference>
<dbReference type="InterPro" id="IPR011545">
    <property type="entry name" value="DEAD/DEAH_box_helicase_dom"/>
</dbReference>
<dbReference type="PANTHER" id="PTHR43519">
    <property type="entry name" value="ATP-DEPENDENT RNA HELICASE HRPB"/>
    <property type="match status" value="1"/>
</dbReference>
<keyword evidence="8" id="KW-1185">Reference proteome</keyword>
<dbReference type="Pfam" id="PF08482">
    <property type="entry name" value="HrpB_C"/>
    <property type="match status" value="1"/>
</dbReference>
<reference evidence="8" key="1">
    <citation type="submission" date="2016-10" db="EMBL/GenBank/DDBJ databases">
        <authorList>
            <person name="Varghese N."/>
            <person name="Submissions S."/>
        </authorList>
    </citation>
    <scope>NUCLEOTIDE SEQUENCE [LARGE SCALE GENOMIC DNA]</scope>
    <source>
        <strain evidence="8">CGMCC 1.10223</strain>
    </source>
</reference>
<dbReference type="SUPFAM" id="SSF52540">
    <property type="entry name" value="P-loop containing nucleoside triphosphate hydrolases"/>
    <property type="match status" value="1"/>
</dbReference>
<dbReference type="CDD" id="cd18791">
    <property type="entry name" value="SF2_C_RHA"/>
    <property type="match status" value="1"/>
</dbReference>
<dbReference type="PIRSF" id="PIRSF005496">
    <property type="entry name" value="ATP_hel_hrpB"/>
    <property type="match status" value="1"/>
</dbReference>
<dbReference type="EMBL" id="FONN01000001">
    <property type="protein sequence ID" value="SFE18493.1"/>
    <property type="molecule type" value="Genomic_DNA"/>
</dbReference>
<feature type="domain" description="Helicase ATP-binding" evidence="5">
    <location>
        <begin position="14"/>
        <end position="178"/>
    </location>
</feature>
<keyword evidence="4" id="KW-0067">ATP-binding</keyword>
<dbReference type="PROSITE" id="PS51194">
    <property type="entry name" value="HELICASE_CTER"/>
    <property type="match status" value="1"/>
</dbReference>
<dbReference type="PANTHER" id="PTHR43519:SF1">
    <property type="entry name" value="ATP-DEPENDENT RNA HELICASE HRPB"/>
    <property type="match status" value="1"/>
</dbReference>
<dbReference type="SMART" id="SM00487">
    <property type="entry name" value="DEXDc"/>
    <property type="match status" value="1"/>
</dbReference>
<dbReference type="InterPro" id="IPR001650">
    <property type="entry name" value="Helicase_C-like"/>
</dbReference>
<dbReference type="FunFam" id="3.40.50.300:FF:002125">
    <property type="entry name" value="ATP-dependent helicase HrpB"/>
    <property type="match status" value="1"/>
</dbReference>
<keyword evidence="2" id="KW-0378">Hydrolase</keyword>
<organism evidence="7 8">
    <name type="scientific">Paenibacillus algorifonticola</name>
    <dbReference type="NCBI Taxonomy" id="684063"/>
    <lineage>
        <taxon>Bacteria</taxon>
        <taxon>Bacillati</taxon>
        <taxon>Bacillota</taxon>
        <taxon>Bacilli</taxon>
        <taxon>Bacillales</taxon>
        <taxon>Paenibacillaceae</taxon>
        <taxon>Paenibacillus</taxon>
    </lineage>
</organism>
<dbReference type="OrthoDB" id="9808833at2"/>
<dbReference type="Pfam" id="PF00270">
    <property type="entry name" value="DEAD"/>
    <property type="match status" value="1"/>
</dbReference>
<dbReference type="InterPro" id="IPR013689">
    <property type="entry name" value="RNA_helicase_ATP-dep_HrpB_C"/>
</dbReference>
<dbReference type="GO" id="GO:0005524">
    <property type="term" value="F:ATP binding"/>
    <property type="evidence" value="ECO:0007669"/>
    <property type="project" value="UniProtKB-KW"/>
</dbReference>
<dbReference type="Pfam" id="PF24473">
    <property type="entry name" value="CON_HrpB"/>
    <property type="match status" value="1"/>
</dbReference>
<dbReference type="InterPro" id="IPR014001">
    <property type="entry name" value="Helicase_ATP-bd"/>
</dbReference>
<keyword evidence="1" id="KW-0547">Nucleotide-binding</keyword>
<name>A0A1I1YK19_9BACL</name>
<protein>
    <submittedName>
        <fullName evidence="7">ATP-dependent helicase HrpB</fullName>
    </submittedName>
</protein>
<dbReference type="GO" id="GO:0004386">
    <property type="term" value="F:helicase activity"/>
    <property type="evidence" value="ECO:0007669"/>
    <property type="project" value="UniProtKB-KW"/>
</dbReference>
<dbReference type="InterPro" id="IPR007502">
    <property type="entry name" value="Helicase-assoc_dom"/>
</dbReference>
<dbReference type="InterPro" id="IPR056329">
    <property type="entry name" value="CON_HrpB"/>
</dbReference>
<dbReference type="InterPro" id="IPR027417">
    <property type="entry name" value="P-loop_NTPase"/>
</dbReference>
<dbReference type="Pfam" id="PF00271">
    <property type="entry name" value="Helicase_C"/>
    <property type="match status" value="1"/>
</dbReference>
<evidence type="ECO:0000313" key="7">
    <source>
        <dbReference type="EMBL" id="SFE18493.1"/>
    </source>
</evidence>
<dbReference type="RefSeq" id="WP_046233139.1">
    <property type="nucleotide sequence ID" value="NZ_FONN01000001.1"/>
</dbReference>
<feature type="domain" description="Helicase C-terminal" evidence="6">
    <location>
        <begin position="204"/>
        <end position="370"/>
    </location>
</feature>
<dbReference type="Proteomes" id="UP000183410">
    <property type="component" value="Unassembled WGS sequence"/>
</dbReference>
<evidence type="ECO:0000259" key="5">
    <source>
        <dbReference type="PROSITE" id="PS51192"/>
    </source>
</evidence>
<dbReference type="AlphaFoldDB" id="A0A1I1YK19"/>
<proteinExistence type="predicted"/>
<evidence type="ECO:0000256" key="4">
    <source>
        <dbReference type="ARBA" id="ARBA00022840"/>
    </source>
</evidence>
<accession>A0A1I1YK19</accession>
<dbReference type="SMART" id="SM00490">
    <property type="entry name" value="HELICc"/>
    <property type="match status" value="1"/>
</dbReference>
<gene>
    <name evidence="7" type="ORF">SAMN04487969_101526</name>
</gene>